<dbReference type="Pfam" id="PF13843">
    <property type="entry name" value="DDE_Tnp_1_7"/>
    <property type="match status" value="1"/>
</dbReference>
<evidence type="ECO:0000313" key="3">
    <source>
        <dbReference type="Proteomes" id="UP000440578"/>
    </source>
</evidence>
<name>A0A6A4W7C9_AMPAM</name>
<keyword evidence="3" id="KW-1185">Reference proteome</keyword>
<protein>
    <submittedName>
        <fullName evidence="2">PiggyBac transposable element-derived protein 2</fullName>
    </submittedName>
</protein>
<sequence>MSRDREEGDGKSRRGSYEQRFDRTSEVLLVRWHDNKVVNVMTNYDAADPPTSTTRYDRTAKKRLPIPQPKVLKTYNTGMGGVDLHDQLLGAYEVAIRGKKWYWCLITRMLDMAVVNSHILHKTAATGDQLSLINFRREIATTYLKAAACERDAARPLPSHIPASLRYDGVGHMLAPLNARRRCQLESCKLRSTKRCIKCDVAICFKCFAVYHGLSP</sequence>
<accession>A0A6A4W7C9</accession>
<evidence type="ECO:0000313" key="2">
    <source>
        <dbReference type="EMBL" id="KAF0303687.1"/>
    </source>
</evidence>
<dbReference type="EMBL" id="VIIS01000921">
    <property type="protein sequence ID" value="KAF0303687.1"/>
    <property type="molecule type" value="Genomic_DNA"/>
</dbReference>
<reference evidence="2 3" key="1">
    <citation type="submission" date="2019-07" db="EMBL/GenBank/DDBJ databases">
        <title>Draft genome assembly of a fouling barnacle, Amphibalanus amphitrite (Darwin, 1854): The first reference genome for Thecostraca.</title>
        <authorList>
            <person name="Kim W."/>
        </authorList>
    </citation>
    <scope>NUCLEOTIDE SEQUENCE [LARGE SCALE GENOMIC DNA]</scope>
    <source>
        <strain evidence="2">SNU_AA5</strain>
        <tissue evidence="2">Soma without cirri and trophi</tissue>
    </source>
</reference>
<dbReference type="PANTHER" id="PTHR47272">
    <property type="entry name" value="DDE_TNP_1_7 DOMAIN-CONTAINING PROTEIN"/>
    <property type="match status" value="1"/>
</dbReference>
<comment type="caution">
    <text evidence="2">The sequence shown here is derived from an EMBL/GenBank/DDBJ whole genome shotgun (WGS) entry which is preliminary data.</text>
</comment>
<organism evidence="2 3">
    <name type="scientific">Amphibalanus amphitrite</name>
    <name type="common">Striped barnacle</name>
    <name type="synonym">Balanus amphitrite</name>
    <dbReference type="NCBI Taxonomy" id="1232801"/>
    <lineage>
        <taxon>Eukaryota</taxon>
        <taxon>Metazoa</taxon>
        <taxon>Ecdysozoa</taxon>
        <taxon>Arthropoda</taxon>
        <taxon>Crustacea</taxon>
        <taxon>Multicrustacea</taxon>
        <taxon>Cirripedia</taxon>
        <taxon>Thoracica</taxon>
        <taxon>Thoracicalcarea</taxon>
        <taxon>Balanomorpha</taxon>
        <taxon>Balanoidea</taxon>
        <taxon>Balanidae</taxon>
        <taxon>Amphibalaninae</taxon>
        <taxon>Amphibalanus</taxon>
    </lineage>
</organism>
<dbReference type="OrthoDB" id="6370142at2759"/>
<dbReference type="Proteomes" id="UP000440578">
    <property type="component" value="Unassembled WGS sequence"/>
</dbReference>
<dbReference type="AlphaFoldDB" id="A0A6A4W7C9"/>
<evidence type="ECO:0000259" key="1">
    <source>
        <dbReference type="Pfam" id="PF13843"/>
    </source>
</evidence>
<dbReference type="InterPro" id="IPR029526">
    <property type="entry name" value="PGBD"/>
</dbReference>
<dbReference type="PANTHER" id="PTHR47272:SF2">
    <property type="entry name" value="PIGGYBAC TRANSPOSABLE ELEMENT-DERIVED PROTEIN 3-LIKE"/>
    <property type="match status" value="1"/>
</dbReference>
<feature type="domain" description="PiggyBac transposable element-derived protein" evidence="1">
    <location>
        <begin position="12"/>
        <end position="118"/>
    </location>
</feature>
<proteinExistence type="predicted"/>
<gene>
    <name evidence="2" type="primary">PGBD2_4</name>
    <name evidence="2" type="ORF">FJT64_024340</name>
</gene>